<dbReference type="AlphaFoldDB" id="A0AAV1RHH8"/>
<sequence>MVVLTFSTLALHGKSMGSKKTLTNEGSKVGGLFPSSSLEGYAAKGRDPKCSINGNNNHGGSKDEDDDFDDEEEEEEVENDESESGENYEDLDEEENDNPQHQNKNGDSW</sequence>
<feature type="compositionally biased region" description="Polar residues" evidence="1">
    <location>
        <begin position="99"/>
        <end position="109"/>
    </location>
</feature>
<gene>
    <name evidence="2" type="ORF">DCAF_LOCUS10342</name>
</gene>
<evidence type="ECO:0000256" key="1">
    <source>
        <dbReference type="SAM" id="MobiDB-lite"/>
    </source>
</evidence>
<accession>A0AAV1RHH8</accession>
<protein>
    <submittedName>
        <fullName evidence="2">Uncharacterized protein</fullName>
    </submittedName>
</protein>
<organism evidence="2 3">
    <name type="scientific">Dovyalis caffra</name>
    <dbReference type="NCBI Taxonomy" id="77055"/>
    <lineage>
        <taxon>Eukaryota</taxon>
        <taxon>Viridiplantae</taxon>
        <taxon>Streptophyta</taxon>
        <taxon>Embryophyta</taxon>
        <taxon>Tracheophyta</taxon>
        <taxon>Spermatophyta</taxon>
        <taxon>Magnoliopsida</taxon>
        <taxon>eudicotyledons</taxon>
        <taxon>Gunneridae</taxon>
        <taxon>Pentapetalae</taxon>
        <taxon>rosids</taxon>
        <taxon>fabids</taxon>
        <taxon>Malpighiales</taxon>
        <taxon>Salicaceae</taxon>
        <taxon>Flacourtieae</taxon>
        <taxon>Dovyalis</taxon>
    </lineage>
</organism>
<feature type="region of interest" description="Disordered" evidence="1">
    <location>
        <begin position="13"/>
        <end position="109"/>
    </location>
</feature>
<proteinExistence type="predicted"/>
<dbReference type="EMBL" id="CAWUPB010000957">
    <property type="protein sequence ID" value="CAK7335350.1"/>
    <property type="molecule type" value="Genomic_DNA"/>
</dbReference>
<name>A0AAV1RHH8_9ROSI</name>
<keyword evidence="3" id="KW-1185">Reference proteome</keyword>
<evidence type="ECO:0000313" key="2">
    <source>
        <dbReference type="EMBL" id="CAK7335350.1"/>
    </source>
</evidence>
<reference evidence="2 3" key="1">
    <citation type="submission" date="2024-01" db="EMBL/GenBank/DDBJ databases">
        <authorList>
            <person name="Waweru B."/>
        </authorList>
    </citation>
    <scope>NUCLEOTIDE SEQUENCE [LARGE SCALE GENOMIC DNA]</scope>
</reference>
<evidence type="ECO:0000313" key="3">
    <source>
        <dbReference type="Proteomes" id="UP001314170"/>
    </source>
</evidence>
<comment type="caution">
    <text evidence="2">The sequence shown here is derived from an EMBL/GenBank/DDBJ whole genome shotgun (WGS) entry which is preliminary data.</text>
</comment>
<feature type="compositionally biased region" description="Acidic residues" evidence="1">
    <location>
        <begin position="63"/>
        <end position="97"/>
    </location>
</feature>
<dbReference type="Proteomes" id="UP001314170">
    <property type="component" value="Unassembled WGS sequence"/>
</dbReference>